<accession>A0A3L6RMU1</accession>
<comment type="caution">
    <text evidence="1">The sequence shown here is derived from an EMBL/GenBank/DDBJ whole genome shotgun (WGS) entry which is preliminary data.</text>
</comment>
<protein>
    <submittedName>
        <fullName evidence="1">Uncharacterized protein</fullName>
    </submittedName>
</protein>
<reference evidence="2" key="1">
    <citation type="journal article" date="2019" name="Nat. Commun.">
        <title>The genome of broomcorn millet.</title>
        <authorList>
            <person name="Zou C."/>
            <person name="Miki D."/>
            <person name="Li D."/>
            <person name="Tang Q."/>
            <person name="Xiao L."/>
            <person name="Rajput S."/>
            <person name="Deng P."/>
            <person name="Jia W."/>
            <person name="Huang R."/>
            <person name="Zhang M."/>
            <person name="Sun Y."/>
            <person name="Hu J."/>
            <person name="Fu X."/>
            <person name="Schnable P.S."/>
            <person name="Li F."/>
            <person name="Zhang H."/>
            <person name="Feng B."/>
            <person name="Zhu X."/>
            <person name="Liu R."/>
            <person name="Schnable J.C."/>
            <person name="Zhu J.-K."/>
            <person name="Zhang H."/>
        </authorList>
    </citation>
    <scope>NUCLEOTIDE SEQUENCE [LARGE SCALE GENOMIC DNA]</scope>
</reference>
<dbReference type="AlphaFoldDB" id="A0A3L6RMU1"/>
<sequence>MVKDGFSYEATLPDGSVVSLLVDQFIVVEKGEFATFYIHRNAVNYNVKMINAVEFGDQEEVSRFTSVRVADFDKRQNIFFPGARVIDKEDQDSFFMLDWFSKNVGAPVFNEAKALVGICYHSPLEPSFAYTLSRIKDNLLKLSEVPGQTFEEFLPTL</sequence>
<evidence type="ECO:0000313" key="2">
    <source>
        <dbReference type="Proteomes" id="UP000275267"/>
    </source>
</evidence>
<dbReference type="Proteomes" id="UP000275267">
    <property type="component" value="Unassembled WGS sequence"/>
</dbReference>
<organism evidence="1 2">
    <name type="scientific">Panicum miliaceum</name>
    <name type="common">Proso millet</name>
    <name type="synonym">Broomcorn millet</name>
    <dbReference type="NCBI Taxonomy" id="4540"/>
    <lineage>
        <taxon>Eukaryota</taxon>
        <taxon>Viridiplantae</taxon>
        <taxon>Streptophyta</taxon>
        <taxon>Embryophyta</taxon>
        <taxon>Tracheophyta</taxon>
        <taxon>Spermatophyta</taxon>
        <taxon>Magnoliopsida</taxon>
        <taxon>Liliopsida</taxon>
        <taxon>Poales</taxon>
        <taxon>Poaceae</taxon>
        <taxon>PACMAD clade</taxon>
        <taxon>Panicoideae</taxon>
        <taxon>Panicodae</taxon>
        <taxon>Paniceae</taxon>
        <taxon>Panicinae</taxon>
        <taxon>Panicum</taxon>
        <taxon>Panicum sect. Panicum</taxon>
    </lineage>
</organism>
<dbReference type="EMBL" id="PQIB02000008">
    <property type="protein sequence ID" value="RLN05418.1"/>
    <property type="molecule type" value="Genomic_DNA"/>
</dbReference>
<dbReference type="OrthoDB" id="10455379at2759"/>
<name>A0A3L6RMU1_PANMI</name>
<proteinExistence type="predicted"/>
<evidence type="ECO:0000313" key="1">
    <source>
        <dbReference type="EMBL" id="RLN05418.1"/>
    </source>
</evidence>
<gene>
    <name evidence="1" type="ORF">C2845_PM13G24710</name>
</gene>
<keyword evidence="2" id="KW-1185">Reference proteome</keyword>